<feature type="domain" description="Phosphoribosyltransferase" evidence="2">
    <location>
        <begin position="200"/>
        <end position="245"/>
    </location>
</feature>
<comment type="similarity">
    <text evidence="1">Belongs to the ComF/GntX family.</text>
</comment>
<evidence type="ECO:0000259" key="2">
    <source>
        <dbReference type="Pfam" id="PF00156"/>
    </source>
</evidence>
<dbReference type="Pfam" id="PF00156">
    <property type="entry name" value="Pribosyltran"/>
    <property type="match status" value="1"/>
</dbReference>
<gene>
    <name evidence="3" type="ORF">HNP48_002773</name>
</gene>
<accession>A0A7X0U9F3</accession>
<dbReference type="CDD" id="cd06223">
    <property type="entry name" value="PRTases_typeI"/>
    <property type="match status" value="1"/>
</dbReference>
<dbReference type="RefSeq" id="WP_184857736.1">
    <property type="nucleotide sequence ID" value="NZ_JACHLK010000004.1"/>
</dbReference>
<comment type="caution">
    <text evidence="3">The sequence shown here is derived from an EMBL/GenBank/DDBJ whole genome shotgun (WGS) entry which is preliminary data.</text>
</comment>
<dbReference type="InterPro" id="IPR029057">
    <property type="entry name" value="PRTase-like"/>
</dbReference>
<organism evidence="3 4">
    <name type="scientific">Acidovorax soli</name>
    <dbReference type="NCBI Taxonomy" id="592050"/>
    <lineage>
        <taxon>Bacteria</taxon>
        <taxon>Pseudomonadati</taxon>
        <taxon>Pseudomonadota</taxon>
        <taxon>Betaproteobacteria</taxon>
        <taxon>Burkholderiales</taxon>
        <taxon>Comamonadaceae</taxon>
        <taxon>Acidovorax</taxon>
    </lineage>
</organism>
<dbReference type="SUPFAM" id="SSF53271">
    <property type="entry name" value="PRTase-like"/>
    <property type="match status" value="1"/>
</dbReference>
<dbReference type="AlphaFoldDB" id="A0A7X0U9F3"/>
<dbReference type="Gene3D" id="3.40.50.2020">
    <property type="match status" value="1"/>
</dbReference>
<dbReference type="EMBL" id="JACHLK010000004">
    <property type="protein sequence ID" value="MBB6560101.1"/>
    <property type="molecule type" value="Genomic_DNA"/>
</dbReference>
<dbReference type="InterPro" id="IPR051910">
    <property type="entry name" value="ComF/GntX_DNA_util-trans"/>
</dbReference>
<evidence type="ECO:0000313" key="3">
    <source>
        <dbReference type="EMBL" id="MBB6560101.1"/>
    </source>
</evidence>
<evidence type="ECO:0000256" key="1">
    <source>
        <dbReference type="ARBA" id="ARBA00008007"/>
    </source>
</evidence>
<reference evidence="3 4" key="1">
    <citation type="submission" date="2020-08" db="EMBL/GenBank/DDBJ databases">
        <title>Functional genomics of gut bacteria from endangered species of beetles.</title>
        <authorList>
            <person name="Carlos-Shanley C."/>
        </authorList>
    </citation>
    <scope>NUCLEOTIDE SEQUENCE [LARGE SCALE GENOMIC DNA]</scope>
    <source>
        <strain evidence="3 4">S00198</strain>
    </source>
</reference>
<proteinExistence type="inferred from homology"/>
<evidence type="ECO:0000313" key="4">
    <source>
        <dbReference type="Proteomes" id="UP000575083"/>
    </source>
</evidence>
<sequence length="257" mass="27214">MQFKAFTGLSGVGRRLRALAGTLPSQCAVCHAWPSTRVCPACTARFAQPVPRCTRCALRVPDGVAVCGACLKAPPLFDRCLAAVDYAYPWSGVLADFKFRADPGWAAALTALVRTTPGLAPALDAADLVLPIPLSAERLRERGFNQAWLLARQLAPAKAHPALLLRLHAGDLQASQVHQAQLPRAERLRHLRGAFAVEPTQAAGLRGRHVVLIDDVMTTGATLHAAAMALREAGVASLCAVVFARTEPQQGSAASPP</sequence>
<protein>
    <submittedName>
        <fullName evidence="3">ComF family protein</fullName>
    </submittedName>
</protein>
<dbReference type="InterPro" id="IPR000836">
    <property type="entry name" value="PRTase_dom"/>
</dbReference>
<name>A0A7X0U9F3_9BURK</name>
<dbReference type="PANTHER" id="PTHR47505:SF1">
    <property type="entry name" value="DNA UTILIZATION PROTEIN YHGH"/>
    <property type="match status" value="1"/>
</dbReference>
<dbReference type="PANTHER" id="PTHR47505">
    <property type="entry name" value="DNA UTILIZATION PROTEIN YHGH"/>
    <property type="match status" value="1"/>
</dbReference>
<keyword evidence="4" id="KW-1185">Reference proteome</keyword>
<dbReference type="Proteomes" id="UP000575083">
    <property type="component" value="Unassembled WGS sequence"/>
</dbReference>